<feature type="signal peptide" evidence="1">
    <location>
        <begin position="1"/>
        <end position="20"/>
    </location>
</feature>
<name>A0ABV0BR66_9SPHI</name>
<comment type="caution">
    <text evidence="2">The sequence shown here is derived from an EMBL/GenBank/DDBJ whole genome shotgun (WGS) entry which is preliminary data.</text>
</comment>
<dbReference type="EMBL" id="JBDJNQ010000003">
    <property type="protein sequence ID" value="MEN5377279.1"/>
    <property type="molecule type" value="Genomic_DNA"/>
</dbReference>
<accession>A0ABV0BR66</accession>
<organism evidence="2 3">
    <name type="scientific">Sphingobacterium kitahiroshimense</name>
    <dbReference type="NCBI Taxonomy" id="470446"/>
    <lineage>
        <taxon>Bacteria</taxon>
        <taxon>Pseudomonadati</taxon>
        <taxon>Bacteroidota</taxon>
        <taxon>Sphingobacteriia</taxon>
        <taxon>Sphingobacteriales</taxon>
        <taxon>Sphingobacteriaceae</taxon>
        <taxon>Sphingobacterium</taxon>
    </lineage>
</organism>
<dbReference type="Pfam" id="PF16267">
    <property type="entry name" value="DUF4920"/>
    <property type="match status" value="1"/>
</dbReference>
<evidence type="ECO:0000256" key="1">
    <source>
        <dbReference type="SAM" id="SignalP"/>
    </source>
</evidence>
<proteinExistence type="predicted"/>
<sequence length="135" mass="14813">MKKLLLLVALAFGISWNGQAQQKEITPAEIGVQYGKKVDKSNVITVDKLEKSLEKSPKFTGIVTGKVVQVCTKKGCFLTLQRTGDKEPITVRFTDYSYFVPADLVGKNVIVDGYAKVKDTTNEITFVADGVLVVK</sequence>
<keyword evidence="3" id="KW-1185">Reference proteome</keyword>
<feature type="chain" id="PRO_5047536181" evidence="1">
    <location>
        <begin position="21"/>
        <end position="135"/>
    </location>
</feature>
<protein>
    <submittedName>
        <fullName evidence="2">DUF4920 domain-containing protein</fullName>
    </submittedName>
</protein>
<evidence type="ECO:0000313" key="2">
    <source>
        <dbReference type="EMBL" id="MEN5377279.1"/>
    </source>
</evidence>
<dbReference type="InterPro" id="IPR032577">
    <property type="entry name" value="DUF4920"/>
</dbReference>
<dbReference type="Proteomes" id="UP001409291">
    <property type="component" value="Unassembled WGS sequence"/>
</dbReference>
<evidence type="ECO:0000313" key="3">
    <source>
        <dbReference type="Proteomes" id="UP001409291"/>
    </source>
</evidence>
<reference evidence="2 3" key="1">
    <citation type="submission" date="2024-04" db="EMBL/GenBank/DDBJ databases">
        <title>WGS of bacteria from Torrens River.</title>
        <authorList>
            <person name="Wyrsch E.R."/>
            <person name="Drigo B."/>
        </authorList>
    </citation>
    <scope>NUCLEOTIDE SEQUENCE [LARGE SCALE GENOMIC DNA]</scope>
    <source>
        <strain evidence="2 3">TWI391</strain>
    </source>
</reference>
<keyword evidence="1" id="KW-0732">Signal</keyword>
<gene>
    <name evidence="2" type="ORF">ABE541_08420</name>
</gene>
<dbReference type="RefSeq" id="WP_346581106.1">
    <property type="nucleotide sequence ID" value="NZ_JBDJLH010000004.1"/>
</dbReference>